<dbReference type="InterPro" id="IPR018201">
    <property type="entry name" value="Ketoacyl_synth_AS"/>
</dbReference>
<dbReference type="InterPro" id="IPR014031">
    <property type="entry name" value="Ketoacyl_synth_C"/>
</dbReference>
<evidence type="ECO:0000259" key="7">
    <source>
        <dbReference type="PROSITE" id="PS50075"/>
    </source>
</evidence>
<keyword evidence="1" id="KW-0596">Phosphopantetheine</keyword>
<dbReference type="SUPFAM" id="SSF55048">
    <property type="entry name" value="Probable ACP-binding domain of malonyl-CoA ACP transacylase"/>
    <property type="match status" value="1"/>
</dbReference>
<dbReference type="InterPro" id="IPR009081">
    <property type="entry name" value="PP-bd_ACP"/>
</dbReference>
<sequence length="1637" mass="173578">MSNGQSADPHELLRQSLVELRKLRARLQEAQRPPAPVAVVGMSCRLPGADDPDSFWRLLLEGRDATRDVPPTRWDADAWADRWSTVRRGGFLDDVASFDPFAFGLSPREAAAMDPQQRLLLECTWHALERAGFAPDELRRARVGVFIGLATDDYAQLVAQAGIGVAGDAHSSLGTMRSIAAGRISYSFGFQGPSLVLDTACSSSLVAVHLARASLRAGECDLAIAGGVNLMLSPQPFVSLGRMGMLAPDGRCKAFDAAADGMARGEGSGLLVLQRFDDARAQGRPLLALLRGSAVNQDGPSSGLTVPNQRAQEAVIRAALADAGLTARDIDLLEAHGTGTSLGDPLELAALAEVLAGRHLRDVPLLLGSVKTNFGHLEAAAGVTGLIKAILAVHHGRVPPHPHFREPNPYAPWDRLSVEIPTEAREWPGTPDAARPRRAAVSSFGISGTNAHVIVESVPPAPATPGPDAGPFLISLRARTEAALDTMAEDLAAHLDAHPALSLADVERTTNEGRAALERGRCFVVGDPREAAAQLRASARGETPVWGSRERRLEGGGVVLAFPGQGSLRPGAGRALFSSEPSFRAAIERCEVLLGDELPRPVRALLFDDDPADRALLGSTAIAQPLTFVVEYALAQLWLDAGVRPVALVGHSLGEYMAACIAGVFSLEEGLALVCARGRAMRDLCPPGGMLAVELDAEQAMAWARARGLPLHVAAINGPDRVVLAGAPGPLADAERAAREQGVRVHRLPVDRAFHTADMEPVLDVLSERLAGMSLRAPTLPLWSALDARPLGERATDPGYWRAHTREPVRFGATLAALAEHSCFIEAGVGTTMCALGLANLGDEGRRFIPSLPGRPGEDERRAWLGALGRVQLLGLARRSARQGARMVALPTLRFDRRTCWLPAPGTFARPPEPAQALAEPRWSPVAAPRRTSPMPVPSALIPGLRTILEPRMADPALRNYWTVLSSLEELTCTAVVRAFAELGLVLRPGLRFSPSAEAERLRVVAGQRRLFEHLVAMLDEAGILVPAGGERVVAELVPAAVGLDAALDALLAGRPDAHAEITVLRRCAAQLAAVLRGDVEPLQALFPGGDLSLATSLYRDAPFARVMNATTAAAVGAVVGAIEPSAPLRILEIGAGTGGTTDHVLPLLDSGRPGGLHYVFSDVGTAFLTHARQRHADRPFIEVRRFDVEQPPRDQGFAPASFDLILAANVIHATADLRATLGHVLELLAPGGMLLMLETTARQRWVDLFAGFTGGWWRFTDRELRPEHPLLSTERWLTLLGEKGFVDADALMPSHGAAPGADAAPVIARPALILARRGAAEEPAVAPASHGRTLLLGGGIDDPGIERCQDVDEALRTLARARAEGRPFAHLVHARGLAVPSDRCATLDGLAALGHDELVGTIRALGDGASGRLWILTRGLRRLGSRHVLWSLVTALTTERPPGWGGVIDTDAPELHARELLEALAWLPTGSVAHLERGTIRVYEGDRPASAASAESPRSTDERAAAVPEQGADFAARLATLEAAARPALLRSTVEAVIRSVLGFAPGDPLDPDRGFFELGVDSLTAIALREKLQQALGMKLAASLVFDHPSPRALEEYLAGALGLPDAERASARADGDLDAALDAEVAALEALLGT</sequence>
<dbReference type="InterPro" id="IPR006162">
    <property type="entry name" value="Ppantetheine_attach_site"/>
</dbReference>
<dbReference type="CDD" id="cd00833">
    <property type="entry name" value="PKS"/>
    <property type="match status" value="1"/>
</dbReference>
<evidence type="ECO:0000259" key="8">
    <source>
        <dbReference type="PROSITE" id="PS52004"/>
    </source>
</evidence>
<dbReference type="Gene3D" id="3.30.70.3290">
    <property type="match status" value="1"/>
</dbReference>
<evidence type="ECO:0000256" key="3">
    <source>
        <dbReference type="ARBA" id="ARBA00022679"/>
    </source>
</evidence>
<dbReference type="GO" id="GO:0004315">
    <property type="term" value="F:3-oxoacyl-[acyl-carrier-protein] synthase activity"/>
    <property type="evidence" value="ECO:0007669"/>
    <property type="project" value="InterPro"/>
</dbReference>
<dbReference type="PANTHER" id="PTHR43775">
    <property type="entry name" value="FATTY ACID SYNTHASE"/>
    <property type="match status" value="1"/>
</dbReference>
<dbReference type="SMART" id="SM00825">
    <property type="entry name" value="PKS_KS"/>
    <property type="match status" value="1"/>
</dbReference>
<protein>
    <submittedName>
        <fullName evidence="9">GphH</fullName>
    </submittedName>
</protein>
<proteinExistence type="predicted"/>
<feature type="domain" description="Carrier" evidence="7">
    <location>
        <begin position="1529"/>
        <end position="1604"/>
    </location>
</feature>
<dbReference type="InterPro" id="IPR032821">
    <property type="entry name" value="PKS_assoc"/>
</dbReference>
<dbReference type="InterPro" id="IPR016036">
    <property type="entry name" value="Malonyl_transacylase_ACP-bd"/>
</dbReference>
<dbReference type="Pfam" id="PF00109">
    <property type="entry name" value="ketoacyl-synt"/>
    <property type="match status" value="1"/>
</dbReference>
<dbReference type="InterPro" id="IPR020841">
    <property type="entry name" value="PKS_Beta-ketoAc_synthase_dom"/>
</dbReference>
<dbReference type="SUPFAM" id="SSF53335">
    <property type="entry name" value="S-adenosyl-L-methionine-dependent methyltransferases"/>
    <property type="match status" value="1"/>
</dbReference>
<reference evidence="9" key="1">
    <citation type="journal article" date="2013" name="J. Nat. Prod.">
        <title>Elucidation of Gephyronic Acid Biosynthetic Pathway Revealed Unexpected SAM Dependent Methylations.</title>
        <authorList>
            <person name="Young J.M."/>
            <person name="Stevens D.C."/>
            <person name="Carmichael R."/>
            <person name="Tan J."/>
            <person name="Boddy C.N."/>
            <person name="Muller R."/>
            <person name="Taylor R.E."/>
        </authorList>
    </citation>
    <scope>NUCLEOTIDE SEQUENCE</scope>
    <source>
        <strain evidence="9">Cb vi76</strain>
    </source>
</reference>
<evidence type="ECO:0000256" key="1">
    <source>
        <dbReference type="ARBA" id="ARBA00022450"/>
    </source>
</evidence>
<dbReference type="InterPro" id="IPR016035">
    <property type="entry name" value="Acyl_Trfase/lysoPLipase"/>
</dbReference>
<dbReference type="GO" id="GO:0031177">
    <property type="term" value="F:phosphopantetheine binding"/>
    <property type="evidence" value="ECO:0007669"/>
    <property type="project" value="InterPro"/>
</dbReference>
<dbReference type="InterPro" id="IPR036736">
    <property type="entry name" value="ACP-like_sf"/>
</dbReference>
<dbReference type="SMART" id="SM00827">
    <property type="entry name" value="PKS_AT"/>
    <property type="match status" value="1"/>
</dbReference>
<dbReference type="Gene3D" id="1.10.1200.10">
    <property type="entry name" value="ACP-like"/>
    <property type="match status" value="1"/>
</dbReference>
<comment type="function">
    <text evidence="5">Involved in production of the polyketide antibiotic thailandamide.</text>
</comment>
<evidence type="ECO:0000256" key="4">
    <source>
        <dbReference type="ARBA" id="ARBA00023268"/>
    </source>
</evidence>
<dbReference type="InterPro" id="IPR029063">
    <property type="entry name" value="SAM-dependent_MTases_sf"/>
</dbReference>
<dbReference type="EMBL" id="KF479198">
    <property type="protein sequence ID" value="AHA38201.1"/>
    <property type="molecule type" value="Genomic_DNA"/>
</dbReference>
<dbReference type="SMART" id="SM00823">
    <property type="entry name" value="PKS_PP"/>
    <property type="match status" value="1"/>
</dbReference>
<dbReference type="FunFam" id="3.40.47.10:FF:000019">
    <property type="entry name" value="Polyketide synthase type I"/>
    <property type="match status" value="1"/>
</dbReference>
<evidence type="ECO:0000256" key="5">
    <source>
        <dbReference type="ARBA" id="ARBA00054155"/>
    </source>
</evidence>
<dbReference type="SUPFAM" id="SSF53901">
    <property type="entry name" value="Thiolase-like"/>
    <property type="match status" value="1"/>
</dbReference>
<dbReference type="SUPFAM" id="SSF47336">
    <property type="entry name" value="ACP-like"/>
    <property type="match status" value="1"/>
</dbReference>
<dbReference type="InterPro" id="IPR014030">
    <property type="entry name" value="Ketoacyl_synth_N"/>
</dbReference>
<gene>
    <name evidence="9" type="primary">gphH</name>
</gene>
<dbReference type="Gene3D" id="3.40.50.150">
    <property type="entry name" value="Vaccinia Virus protein VP39"/>
    <property type="match status" value="1"/>
</dbReference>
<dbReference type="Pfam" id="PF08242">
    <property type="entry name" value="Methyltransf_12"/>
    <property type="match status" value="1"/>
</dbReference>
<dbReference type="Pfam" id="PF00550">
    <property type="entry name" value="PP-binding"/>
    <property type="match status" value="1"/>
</dbReference>
<dbReference type="InterPro" id="IPR014043">
    <property type="entry name" value="Acyl_transferase_dom"/>
</dbReference>
<name>U6BPE7_9BACT</name>
<dbReference type="PROSITE" id="PS52004">
    <property type="entry name" value="KS3_2"/>
    <property type="match status" value="1"/>
</dbReference>
<dbReference type="SMART" id="SM01294">
    <property type="entry name" value="PKS_PP_betabranch"/>
    <property type="match status" value="1"/>
</dbReference>
<dbReference type="InterPro" id="IPR016039">
    <property type="entry name" value="Thiolase-like"/>
</dbReference>
<dbReference type="PROSITE" id="PS00606">
    <property type="entry name" value="KS3_1"/>
    <property type="match status" value="1"/>
</dbReference>
<dbReference type="InterPro" id="IPR001227">
    <property type="entry name" value="Ac_transferase_dom_sf"/>
</dbReference>
<dbReference type="PROSITE" id="PS50075">
    <property type="entry name" value="CARRIER"/>
    <property type="match status" value="1"/>
</dbReference>
<dbReference type="InterPro" id="IPR050091">
    <property type="entry name" value="PKS_NRPS_Biosynth_Enz"/>
</dbReference>
<dbReference type="Pfam" id="PF02801">
    <property type="entry name" value="Ketoacyl-synt_C"/>
    <property type="match status" value="1"/>
</dbReference>
<accession>U6BPE7</accession>
<dbReference type="InterPro" id="IPR013217">
    <property type="entry name" value="Methyltransf_12"/>
</dbReference>
<dbReference type="SUPFAM" id="SSF52151">
    <property type="entry name" value="FabD/lysophospholipase-like"/>
    <property type="match status" value="1"/>
</dbReference>
<feature type="region of interest" description="Disordered" evidence="6">
    <location>
        <begin position="1487"/>
        <end position="1507"/>
    </location>
</feature>
<dbReference type="CDD" id="cd02440">
    <property type="entry name" value="AdoMet_MTases"/>
    <property type="match status" value="1"/>
</dbReference>
<dbReference type="PROSITE" id="PS00012">
    <property type="entry name" value="PHOSPHOPANTETHEINE"/>
    <property type="match status" value="1"/>
</dbReference>
<dbReference type="GO" id="GO:0004312">
    <property type="term" value="F:fatty acid synthase activity"/>
    <property type="evidence" value="ECO:0007669"/>
    <property type="project" value="TreeGrafter"/>
</dbReference>
<dbReference type="Pfam" id="PF00698">
    <property type="entry name" value="Acyl_transf_1"/>
    <property type="match status" value="1"/>
</dbReference>
<keyword evidence="2" id="KW-0597">Phosphoprotein</keyword>
<organism evidence="9">
    <name type="scientific">Archangium violaceum</name>
    <dbReference type="NCBI Taxonomy" id="83451"/>
    <lineage>
        <taxon>Bacteria</taxon>
        <taxon>Pseudomonadati</taxon>
        <taxon>Myxococcota</taxon>
        <taxon>Myxococcia</taxon>
        <taxon>Myxococcales</taxon>
        <taxon>Cystobacterineae</taxon>
        <taxon>Archangiaceae</taxon>
        <taxon>Archangium</taxon>
    </lineage>
</organism>
<dbReference type="Pfam" id="PF16197">
    <property type="entry name" value="KAsynt_C_assoc"/>
    <property type="match status" value="1"/>
</dbReference>
<feature type="domain" description="Ketosynthase family 3 (KS3)" evidence="8">
    <location>
        <begin position="34"/>
        <end position="457"/>
    </location>
</feature>
<dbReference type="InterPro" id="IPR020806">
    <property type="entry name" value="PKS_PP-bd"/>
</dbReference>
<evidence type="ECO:0000256" key="2">
    <source>
        <dbReference type="ARBA" id="ARBA00022553"/>
    </source>
</evidence>
<evidence type="ECO:0000313" key="9">
    <source>
        <dbReference type="EMBL" id="AHA38201.1"/>
    </source>
</evidence>
<keyword evidence="4" id="KW-0511">Multifunctional enzyme</keyword>
<dbReference type="GO" id="GO:0006633">
    <property type="term" value="P:fatty acid biosynthetic process"/>
    <property type="evidence" value="ECO:0007669"/>
    <property type="project" value="InterPro"/>
</dbReference>
<dbReference type="PANTHER" id="PTHR43775:SF51">
    <property type="entry name" value="INACTIVE PHENOLPHTHIOCEROL SYNTHESIS POLYKETIDE SYNTHASE TYPE I PKS1-RELATED"/>
    <property type="match status" value="1"/>
</dbReference>
<dbReference type="Gene3D" id="3.40.366.10">
    <property type="entry name" value="Malonyl-Coenzyme A Acyl Carrier Protein, domain 2"/>
    <property type="match status" value="1"/>
</dbReference>
<dbReference type="Gene3D" id="3.40.47.10">
    <property type="match status" value="1"/>
</dbReference>
<feature type="compositionally biased region" description="Low complexity" evidence="6">
    <location>
        <begin position="1489"/>
        <end position="1498"/>
    </location>
</feature>
<evidence type="ECO:0000256" key="6">
    <source>
        <dbReference type="SAM" id="MobiDB-lite"/>
    </source>
</evidence>
<keyword evidence="3" id="KW-0808">Transferase</keyword>